<dbReference type="Pfam" id="PF00011">
    <property type="entry name" value="HSP20"/>
    <property type="match status" value="1"/>
</dbReference>
<dbReference type="Proteomes" id="UP001174908">
    <property type="component" value="Unassembled WGS sequence"/>
</dbReference>
<protein>
    <submittedName>
        <fullName evidence="4">Hsp20/alpha crystallin family protein</fullName>
    </submittedName>
</protein>
<evidence type="ECO:0000259" key="3">
    <source>
        <dbReference type="PROSITE" id="PS01031"/>
    </source>
</evidence>
<comment type="caution">
    <text evidence="4">The sequence shown here is derived from an EMBL/GenBank/DDBJ whole genome shotgun (WGS) entry which is preliminary data.</text>
</comment>
<organism evidence="4 5">
    <name type="scientific">Variovorax dokdonensis</name>
    <dbReference type="NCBI Taxonomy" id="344883"/>
    <lineage>
        <taxon>Bacteria</taxon>
        <taxon>Pseudomonadati</taxon>
        <taxon>Pseudomonadota</taxon>
        <taxon>Betaproteobacteria</taxon>
        <taxon>Burkholderiales</taxon>
        <taxon>Comamonadaceae</taxon>
        <taxon>Variovorax</taxon>
    </lineage>
</organism>
<evidence type="ECO:0000313" key="4">
    <source>
        <dbReference type="EMBL" id="MDM0046437.1"/>
    </source>
</evidence>
<proteinExistence type="inferred from homology"/>
<keyword evidence="5" id="KW-1185">Reference proteome</keyword>
<name>A0ABT7NES5_9BURK</name>
<sequence length="125" mass="14113">MFFAPTVIRSRNFSPRAFDRSFERFFNEAFTAAPSRNMQFEQDEKNWSLSLDVPGLSRDDLAISIEGATVRIESKADAKRQFKAAYELPLEIDVAASEAKLENGVLSLKLSKKVPERNISQLAIN</sequence>
<dbReference type="SUPFAM" id="SSF49764">
    <property type="entry name" value="HSP20-like chaperones"/>
    <property type="match status" value="1"/>
</dbReference>
<dbReference type="EMBL" id="JASZYV010000003">
    <property type="protein sequence ID" value="MDM0046437.1"/>
    <property type="molecule type" value="Genomic_DNA"/>
</dbReference>
<reference evidence="4" key="1">
    <citation type="submission" date="2023-06" db="EMBL/GenBank/DDBJ databases">
        <authorList>
            <person name="Jiang Y."/>
            <person name="Liu Q."/>
        </authorList>
    </citation>
    <scope>NUCLEOTIDE SEQUENCE</scope>
    <source>
        <strain evidence="4">CGMCC 1.12089</strain>
    </source>
</reference>
<dbReference type="Gene3D" id="2.60.40.790">
    <property type="match status" value="1"/>
</dbReference>
<evidence type="ECO:0000256" key="1">
    <source>
        <dbReference type="PROSITE-ProRule" id="PRU00285"/>
    </source>
</evidence>
<dbReference type="PROSITE" id="PS01031">
    <property type="entry name" value="SHSP"/>
    <property type="match status" value="1"/>
</dbReference>
<dbReference type="RefSeq" id="WP_286661507.1">
    <property type="nucleotide sequence ID" value="NZ_JASZYV010000003.1"/>
</dbReference>
<evidence type="ECO:0000313" key="5">
    <source>
        <dbReference type="Proteomes" id="UP001174908"/>
    </source>
</evidence>
<feature type="domain" description="SHSP" evidence="3">
    <location>
        <begin position="29"/>
        <end position="125"/>
    </location>
</feature>
<gene>
    <name evidence="4" type="ORF">QTH91_18240</name>
</gene>
<evidence type="ECO:0000256" key="2">
    <source>
        <dbReference type="RuleBase" id="RU003616"/>
    </source>
</evidence>
<comment type="similarity">
    <text evidence="1 2">Belongs to the small heat shock protein (HSP20) family.</text>
</comment>
<accession>A0ABT7NES5</accession>
<dbReference type="CDD" id="cd00298">
    <property type="entry name" value="ACD_sHsps_p23-like"/>
    <property type="match status" value="1"/>
</dbReference>
<dbReference type="InterPro" id="IPR002068">
    <property type="entry name" value="A-crystallin/Hsp20_dom"/>
</dbReference>
<dbReference type="InterPro" id="IPR008978">
    <property type="entry name" value="HSP20-like_chaperone"/>
</dbReference>